<dbReference type="PATRIC" id="fig|45658.7.peg.2"/>
<dbReference type="Gene3D" id="3.40.50.720">
    <property type="entry name" value="NAD(P)-binding Rossmann-like Domain"/>
    <property type="match status" value="2"/>
</dbReference>
<sequence length="308" mass="34734">MDNLTKKLYILTDADQIYQELIEKLALPNLIITNQRNEADILLAAPPRLATQLDDFTNMTWVQSTYAGVDALINHRLRQDYLLTNVKGIFGQQIAEYVLGFTIEHYRHFKQYQQQQTDKQWQPAQYQCLNSKTLAIVGTGQIGTHLAQVAKAFAMRTIGINTSGIPKAGAPFDETYHVDELASAIAQSDIVVNTLPDTARTRGLFNQAAFATAKNILLFNVGRGSSIDQTALLDALNHDKIEHAFLDVFEQEPLSAEHPYWSHPKITITPHIAALSFPEQVVDIFTQHYINWEQGYTLHDCIDFSKGY</sequence>
<dbReference type="SUPFAM" id="SSF52283">
    <property type="entry name" value="Formate/glycerate dehydrogenase catalytic domain-like"/>
    <property type="match status" value="1"/>
</dbReference>
<keyword evidence="5" id="KW-1185">Reference proteome</keyword>
<protein>
    <submittedName>
        <fullName evidence="4">Putative 2-ketogluconate reductase</fullName>
        <ecNumber evidence="4">1.1.1.-</ecNumber>
    </submittedName>
</protein>
<name>A0A1C7F4Z6_9VIBR</name>
<dbReference type="EMBL" id="CP016414">
    <property type="protein sequence ID" value="ANU35175.1"/>
    <property type="molecule type" value="Genomic_DNA"/>
</dbReference>
<evidence type="ECO:0000259" key="3">
    <source>
        <dbReference type="Pfam" id="PF02826"/>
    </source>
</evidence>
<dbReference type="CDD" id="cd05300">
    <property type="entry name" value="2-Hacid_dh_1"/>
    <property type="match status" value="1"/>
</dbReference>
<dbReference type="AlphaFoldDB" id="A0A1C7F4Z6"/>
<feature type="domain" description="D-isomer specific 2-hydroxyacid dehydrogenase NAD-binding" evidence="3">
    <location>
        <begin position="100"/>
        <end position="273"/>
    </location>
</feature>
<evidence type="ECO:0000313" key="4">
    <source>
        <dbReference type="EMBL" id="ANU35175.1"/>
    </source>
</evidence>
<dbReference type="RefSeq" id="WP_065544952.1">
    <property type="nucleotide sequence ID" value="NZ_CP016414.1"/>
</dbReference>
<dbReference type="Pfam" id="PF02826">
    <property type="entry name" value="2-Hacid_dh_C"/>
    <property type="match status" value="1"/>
</dbReference>
<dbReference type="GeneID" id="96871965"/>
<dbReference type="GO" id="GO:0016491">
    <property type="term" value="F:oxidoreductase activity"/>
    <property type="evidence" value="ECO:0007669"/>
    <property type="project" value="UniProtKB-KW"/>
</dbReference>
<dbReference type="Proteomes" id="UP000092528">
    <property type="component" value="Chromosome 1"/>
</dbReference>
<dbReference type="PANTHER" id="PTHR43333">
    <property type="entry name" value="2-HACID_DH_C DOMAIN-CONTAINING PROTEIN"/>
    <property type="match status" value="1"/>
</dbReference>
<dbReference type="FunFam" id="3.40.50.720:FF:000363">
    <property type="entry name" value="D-isomer specific 2-hydroxyacid dehydrogenase"/>
    <property type="match status" value="1"/>
</dbReference>
<organism evidence="4 5">
    <name type="scientific">Vibrio scophthalmi</name>
    <dbReference type="NCBI Taxonomy" id="45658"/>
    <lineage>
        <taxon>Bacteria</taxon>
        <taxon>Pseudomonadati</taxon>
        <taxon>Pseudomonadota</taxon>
        <taxon>Gammaproteobacteria</taxon>
        <taxon>Vibrionales</taxon>
        <taxon>Vibrionaceae</taxon>
        <taxon>Vibrio</taxon>
    </lineage>
</organism>
<keyword evidence="2" id="KW-0520">NAD</keyword>
<dbReference type="InterPro" id="IPR006140">
    <property type="entry name" value="D-isomer_DH_NAD-bd"/>
</dbReference>
<accession>A0A1C7F4Z6</accession>
<evidence type="ECO:0000313" key="5">
    <source>
        <dbReference type="Proteomes" id="UP000092528"/>
    </source>
</evidence>
<evidence type="ECO:0000256" key="2">
    <source>
        <dbReference type="ARBA" id="ARBA00023027"/>
    </source>
</evidence>
<dbReference type="GO" id="GO:0051287">
    <property type="term" value="F:NAD binding"/>
    <property type="evidence" value="ECO:0007669"/>
    <property type="project" value="InterPro"/>
</dbReference>
<dbReference type="EC" id="1.1.1.-" evidence="4"/>
<reference evidence="4 5" key="1">
    <citation type="submission" date="2016-07" db="EMBL/GenBank/DDBJ databases">
        <title>Genome sequencing of Vibrio scophthalmi strain VS-05, an isolated from Paralichthys olivaceus.</title>
        <authorList>
            <person name="Han H.-J."/>
        </authorList>
    </citation>
    <scope>NUCLEOTIDE SEQUENCE [LARGE SCALE GENOMIC DNA]</scope>
    <source>
        <strain evidence="4 5">VS-05</strain>
    </source>
</reference>
<gene>
    <name evidence="4" type="ORF">VSVS05_00005</name>
</gene>
<keyword evidence="1 4" id="KW-0560">Oxidoreductase</keyword>
<dbReference type="InterPro" id="IPR036291">
    <property type="entry name" value="NAD(P)-bd_dom_sf"/>
</dbReference>
<dbReference type="STRING" id="45658.VSVS12_02993"/>
<dbReference type="SUPFAM" id="SSF51735">
    <property type="entry name" value="NAD(P)-binding Rossmann-fold domains"/>
    <property type="match status" value="1"/>
</dbReference>
<proteinExistence type="predicted"/>
<evidence type="ECO:0000256" key="1">
    <source>
        <dbReference type="ARBA" id="ARBA00023002"/>
    </source>
</evidence>
<dbReference type="PANTHER" id="PTHR43333:SF1">
    <property type="entry name" value="D-ISOMER SPECIFIC 2-HYDROXYACID DEHYDROGENASE NAD-BINDING DOMAIN-CONTAINING PROTEIN"/>
    <property type="match status" value="1"/>
</dbReference>